<proteinExistence type="predicted"/>
<comment type="caution">
    <text evidence="1">The sequence shown here is derived from an EMBL/GenBank/DDBJ whole genome shotgun (WGS) entry which is preliminary data.</text>
</comment>
<sequence>MHKDYYGLMICAVSLRNRWKWQIALPYGVQLTSNENYMTAEKALNGGTRWIETEATFNAVNSCLSQFYGAGTLNQTEYSNLIESLRGITQRC</sequence>
<dbReference type="EMBL" id="JAYGHT010000131">
    <property type="protein sequence ID" value="MEA5521328.1"/>
    <property type="molecule type" value="Genomic_DNA"/>
</dbReference>
<reference evidence="1 2" key="1">
    <citation type="submission" date="2023-12" db="EMBL/GenBank/DDBJ databases">
        <title>Baltic Sea Cyanobacteria.</title>
        <authorList>
            <person name="Delbaje E."/>
            <person name="Fewer D.P."/>
            <person name="Shishido T.K."/>
        </authorList>
    </citation>
    <scope>NUCLEOTIDE SEQUENCE [LARGE SCALE GENOMIC DNA]</scope>
    <source>
        <strain evidence="1 2">CCNP 1315</strain>
    </source>
</reference>
<dbReference type="Proteomes" id="UP001301728">
    <property type="component" value="Unassembled WGS sequence"/>
</dbReference>
<keyword evidence="2" id="KW-1185">Reference proteome</keyword>
<evidence type="ECO:0000313" key="2">
    <source>
        <dbReference type="Proteomes" id="UP001301728"/>
    </source>
</evidence>
<dbReference type="RefSeq" id="WP_323219837.1">
    <property type="nucleotide sequence ID" value="NZ_JAYGHT010000131.1"/>
</dbReference>
<evidence type="ECO:0000313" key="1">
    <source>
        <dbReference type="EMBL" id="MEA5521328.1"/>
    </source>
</evidence>
<protein>
    <submittedName>
        <fullName evidence="1">Uncharacterized protein</fullName>
    </submittedName>
</protein>
<name>A0ABU5U3V9_9CYAN</name>
<organism evidence="1 2">
    <name type="scientific">Limnoraphis robusta CCNP1315</name>
    <dbReference type="NCBI Taxonomy" id="3110306"/>
    <lineage>
        <taxon>Bacteria</taxon>
        <taxon>Bacillati</taxon>
        <taxon>Cyanobacteriota</taxon>
        <taxon>Cyanophyceae</taxon>
        <taxon>Oscillatoriophycideae</taxon>
        <taxon>Oscillatoriales</taxon>
        <taxon>Sirenicapillariaceae</taxon>
        <taxon>Limnoraphis</taxon>
    </lineage>
</organism>
<accession>A0ABU5U3V9</accession>
<gene>
    <name evidence="1" type="ORF">VB854_20515</name>
</gene>